<reference evidence="1 2" key="1">
    <citation type="submission" date="2019-05" db="EMBL/GenBank/DDBJ databases">
        <title>Another draft genome of Portunus trituberculatus and its Hox gene families provides insights of decapod evolution.</title>
        <authorList>
            <person name="Jeong J.-H."/>
            <person name="Song I."/>
            <person name="Kim S."/>
            <person name="Choi T."/>
            <person name="Kim D."/>
            <person name="Ryu S."/>
            <person name="Kim W."/>
        </authorList>
    </citation>
    <scope>NUCLEOTIDE SEQUENCE [LARGE SCALE GENOMIC DNA]</scope>
    <source>
        <tissue evidence="1">Muscle</tissue>
    </source>
</reference>
<dbReference type="AlphaFoldDB" id="A0A5B7HLU1"/>
<protein>
    <submittedName>
        <fullName evidence="1">Uncharacterized protein</fullName>
    </submittedName>
</protein>
<organism evidence="1 2">
    <name type="scientific">Portunus trituberculatus</name>
    <name type="common">Swimming crab</name>
    <name type="synonym">Neptunus trituberculatus</name>
    <dbReference type="NCBI Taxonomy" id="210409"/>
    <lineage>
        <taxon>Eukaryota</taxon>
        <taxon>Metazoa</taxon>
        <taxon>Ecdysozoa</taxon>
        <taxon>Arthropoda</taxon>
        <taxon>Crustacea</taxon>
        <taxon>Multicrustacea</taxon>
        <taxon>Malacostraca</taxon>
        <taxon>Eumalacostraca</taxon>
        <taxon>Eucarida</taxon>
        <taxon>Decapoda</taxon>
        <taxon>Pleocyemata</taxon>
        <taxon>Brachyura</taxon>
        <taxon>Eubrachyura</taxon>
        <taxon>Portunoidea</taxon>
        <taxon>Portunidae</taxon>
        <taxon>Portuninae</taxon>
        <taxon>Portunus</taxon>
    </lineage>
</organism>
<keyword evidence="2" id="KW-1185">Reference proteome</keyword>
<comment type="caution">
    <text evidence="1">The sequence shown here is derived from an EMBL/GenBank/DDBJ whole genome shotgun (WGS) entry which is preliminary data.</text>
</comment>
<evidence type="ECO:0000313" key="1">
    <source>
        <dbReference type="EMBL" id="MPC72252.1"/>
    </source>
</evidence>
<gene>
    <name evidence="1" type="ORF">E2C01_066550</name>
</gene>
<dbReference type="Proteomes" id="UP000324222">
    <property type="component" value="Unassembled WGS sequence"/>
</dbReference>
<sequence>MAALSLLPPSAHQSRHCGRYLKAPQPASQQLGKRLSLQSVAQSPASLARYNRWLITAASSSLAPLLHHLISSKSTK</sequence>
<evidence type="ECO:0000313" key="2">
    <source>
        <dbReference type="Proteomes" id="UP000324222"/>
    </source>
</evidence>
<dbReference type="EMBL" id="VSRR010034415">
    <property type="protein sequence ID" value="MPC72252.1"/>
    <property type="molecule type" value="Genomic_DNA"/>
</dbReference>
<proteinExistence type="predicted"/>
<name>A0A5B7HLU1_PORTR</name>
<accession>A0A5B7HLU1</accession>